<proteinExistence type="predicted"/>
<keyword evidence="3" id="KW-1185">Reference proteome</keyword>
<dbReference type="AlphaFoldDB" id="A0AAE0HQ87"/>
<dbReference type="Proteomes" id="UP001278766">
    <property type="component" value="Unassembled WGS sequence"/>
</dbReference>
<evidence type="ECO:0000313" key="3">
    <source>
        <dbReference type="Proteomes" id="UP001278766"/>
    </source>
</evidence>
<name>A0AAE0HQ87_9PEZI</name>
<feature type="region of interest" description="Disordered" evidence="1">
    <location>
        <begin position="197"/>
        <end position="218"/>
    </location>
</feature>
<protein>
    <submittedName>
        <fullName evidence="2">Uncharacterized protein</fullName>
    </submittedName>
</protein>
<organism evidence="2 3">
    <name type="scientific">Chaetomium fimeti</name>
    <dbReference type="NCBI Taxonomy" id="1854472"/>
    <lineage>
        <taxon>Eukaryota</taxon>
        <taxon>Fungi</taxon>
        <taxon>Dikarya</taxon>
        <taxon>Ascomycota</taxon>
        <taxon>Pezizomycotina</taxon>
        <taxon>Sordariomycetes</taxon>
        <taxon>Sordariomycetidae</taxon>
        <taxon>Sordariales</taxon>
        <taxon>Chaetomiaceae</taxon>
        <taxon>Chaetomium</taxon>
    </lineage>
</organism>
<dbReference type="GeneID" id="87845465"/>
<feature type="compositionally biased region" description="Polar residues" evidence="1">
    <location>
        <begin position="197"/>
        <end position="215"/>
    </location>
</feature>
<reference evidence="2" key="2">
    <citation type="submission" date="2023-06" db="EMBL/GenBank/DDBJ databases">
        <authorList>
            <consortium name="Lawrence Berkeley National Laboratory"/>
            <person name="Haridas S."/>
            <person name="Hensen N."/>
            <person name="Bonometti L."/>
            <person name="Westerberg I."/>
            <person name="Brannstrom I.O."/>
            <person name="Guillou S."/>
            <person name="Cros-Aarteil S."/>
            <person name="Calhoun S."/>
            <person name="Kuo A."/>
            <person name="Mondo S."/>
            <person name="Pangilinan J."/>
            <person name="Riley R."/>
            <person name="Labutti K."/>
            <person name="Andreopoulos B."/>
            <person name="Lipzen A."/>
            <person name="Chen C."/>
            <person name="Yanf M."/>
            <person name="Daum C."/>
            <person name="Ng V."/>
            <person name="Clum A."/>
            <person name="Steindorff A."/>
            <person name="Ohm R."/>
            <person name="Martin F."/>
            <person name="Silar P."/>
            <person name="Natvig D."/>
            <person name="Lalanne C."/>
            <person name="Gautier V."/>
            <person name="Ament-Velasquez S.L."/>
            <person name="Kruys A."/>
            <person name="Hutchinson M.I."/>
            <person name="Powell A.J."/>
            <person name="Barry K."/>
            <person name="Miller A.N."/>
            <person name="Grigoriev I.V."/>
            <person name="Debuchy R."/>
            <person name="Gladieux P."/>
            <person name="Thoren M.H."/>
            <person name="Johannesson H."/>
        </authorList>
    </citation>
    <scope>NUCLEOTIDE SEQUENCE</scope>
    <source>
        <strain evidence="2">CBS 168.71</strain>
    </source>
</reference>
<evidence type="ECO:0000256" key="1">
    <source>
        <dbReference type="SAM" id="MobiDB-lite"/>
    </source>
</evidence>
<accession>A0AAE0HQ87</accession>
<dbReference type="RefSeq" id="XP_062663280.1">
    <property type="nucleotide sequence ID" value="XM_062808517.1"/>
</dbReference>
<dbReference type="InterPro" id="IPR046670">
    <property type="entry name" value="DUF6540"/>
</dbReference>
<dbReference type="Pfam" id="PF20174">
    <property type="entry name" value="DUF6540"/>
    <property type="match status" value="1"/>
</dbReference>
<sequence length="368" mass="37584">MADTTSTTPVTHSSDASASILAGTGNMSAPVLNPVSNLALGPRSVPMLTNMTNAAAGTTSTNAADTMSTNTADTMTNAAAGTTPTNAAAGTTSTNAAANTMTNAAAGTTSTNTADTMTNAAAGTTPTNTANTMSTNTADTMPTNAAAGTTSTNAAADTMSANATANTMSTNTADTTPTNAAAGTKANTAAGCNIATDVSSTTTGDHGGDNSNNTEPSERTHHRVYLATYLTFDLPHHAICVELKPNNNTLAWGRMSQVTGDLYSGMVFNAKDCCHPFISMNGDTIEHIGWAHQDTSVEEACRLVSPPGQQVDDNLKRINPGVPLRHCHHWVVDTIAELRTTGVLQPLTASDDGSVIPRLGAIRHITGM</sequence>
<dbReference type="EMBL" id="JAUEPN010000001">
    <property type="protein sequence ID" value="KAK3299766.1"/>
    <property type="molecule type" value="Genomic_DNA"/>
</dbReference>
<evidence type="ECO:0000313" key="2">
    <source>
        <dbReference type="EMBL" id="KAK3299766.1"/>
    </source>
</evidence>
<comment type="caution">
    <text evidence="2">The sequence shown here is derived from an EMBL/GenBank/DDBJ whole genome shotgun (WGS) entry which is preliminary data.</text>
</comment>
<reference evidence="2" key="1">
    <citation type="journal article" date="2023" name="Mol. Phylogenet. Evol.">
        <title>Genome-scale phylogeny and comparative genomics of the fungal order Sordariales.</title>
        <authorList>
            <person name="Hensen N."/>
            <person name="Bonometti L."/>
            <person name="Westerberg I."/>
            <person name="Brannstrom I.O."/>
            <person name="Guillou S."/>
            <person name="Cros-Aarteil S."/>
            <person name="Calhoun S."/>
            <person name="Haridas S."/>
            <person name="Kuo A."/>
            <person name="Mondo S."/>
            <person name="Pangilinan J."/>
            <person name="Riley R."/>
            <person name="LaButti K."/>
            <person name="Andreopoulos B."/>
            <person name="Lipzen A."/>
            <person name="Chen C."/>
            <person name="Yan M."/>
            <person name="Daum C."/>
            <person name="Ng V."/>
            <person name="Clum A."/>
            <person name="Steindorff A."/>
            <person name="Ohm R.A."/>
            <person name="Martin F."/>
            <person name="Silar P."/>
            <person name="Natvig D.O."/>
            <person name="Lalanne C."/>
            <person name="Gautier V."/>
            <person name="Ament-Velasquez S.L."/>
            <person name="Kruys A."/>
            <person name="Hutchinson M.I."/>
            <person name="Powell A.J."/>
            <person name="Barry K."/>
            <person name="Miller A.N."/>
            <person name="Grigoriev I.V."/>
            <person name="Debuchy R."/>
            <person name="Gladieux P."/>
            <person name="Hiltunen Thoren M."/>
            <person name="Johannesson H."/>
        </authorList>
    </citation>
    <scope>NUCLEOTIDE SEQUENCE</scope>
    <source>
        <strain evidence="2">CBS 168.71</strain>
    </source>
</reference>
<gene>
    <name evidence="2" type="ORF">B0H64DRAFT_619</name>
</gene>